<proteinExistence type="predicted"/>
<organism evidence="2 3">
    <name type="scientific">Clavibacter seminis</name>
    <dbReference type="NCBI Taxonomy" id="2860285"/>
    <lineage>
        <taxon>Bacteria</taxon>
        <taxon>Bacillati</taxon>
        <taxon>Actinomycetota</taxon>
        <taxon>Actinomycetes</taxon>
        <taxon>Micrococcales</taxon>
        <taxon>Microbacteriaceae</taxon>
        <taxon>Clavibacter</taxon>
    </lineage>
</organism>
<dbReference type="Proteomes" id="UP001649473">
    <property type="component" value="Chromosome"/>
</dbReference>
<protein>
    <submittedName>
        <fullName evidence="2">Uncharacterized protein</fullName>
    </submittedName>
</protein>
<dbReference type="RefSeq" id="WP_043584287.1">
    <property type="nucleotide sequence ID" value="NZ_CP083439.1"/>
</dbReference>
<evidence type="ECO:0000313" key="3">
    <source>
        <dbReference type="Proteomes" id="UP001649473"/>
    </source>
</evidence>
<reference evidence="3" key="1">
    <citation type="submission" date="2024-08" db="EMBL/GenBank/DDBJ databases">
        <title>Description of the novel species Clavibacter lycopersicum isolated from tomato seeds.</title>
        <authorList>
            <person name="Arizala E.D."/>
            <person name="Dobhal S."/>
            <person name="Alvarez A."/>
            <person name="Arif M."/>
        </authorList>
    </citation>
    <scope>NUCLEOTIDE SEQUENCE [LARGE SCALE GENOMIC DNA]</scope>
    <source>
        <strain evidence="3">A6099</strain>
    </source>
</reference>
<accession>A0ABY3TBP0</accession>
<evidence type="ECO:0000256" key="1">
    <source>
        <dbReference type="SAM" id="MobiDB-lite"/>
    </source>
</evidence>
<gene>
    <name evidence="2" type="ORF">KYT88_13315</name>
</gene>
<dbReference type="EMBL" id="CP083439">
    <property type="protein sequence ID" value="UKF24683.1"/>
    <property type="molecule type" value="Genomic_DNA"/>
</dbReference>
<name>A0ABY3TBP0_9MICO</name>
<feature type="region of interest" description="Disordered" evidence="1">
    <location>
        <begin position="336"/>
        <end position="366"/>
    </location>
</feature>
<sequence length="366" mass="37403">MPSTPPAPDARPLEDATLGPPGVVLLLSGTTALPGADPVGEEERADPAVVARAEARGELVRLRAGVHVERGDWEAMSTRERHLLRIRALARVSPAPVALGGPSAAAVHGLPRLAPWPLHVTLLDVPGLPPGRRAGTRIVRDPSCGRSPLMRGPGGVRLPTLAATALAASHDAALAAVRGAAAPGPGWSAHGLVALDDALAPSRVVPVTRAQLHAERELRGPGPWSRRAELLVDAADGAAGGPVESIARGVAAETGLARPAVGSRVPGQGRLALAWPRQRVGLRIRGAGPGIPLAVGSSAADGAEGGEWRVVEATERDVLAAGRLRALLLHAGLEPERRATPTVAGMRADPGDGRSRRSPPLGCAGE</sequence>
<keyword evidence="3" id="KW-1185">Reference proteome</keyword>
<feature type="region of interest" description="Disordered" evidence="1">
    <location>
        <begin position="133"/>
        <end position="152"/>
    </location>
</feature>
<feature type="region of interest" description="Disordered" evidence="1">
    <location>
        <begin position="1"/>
        <end position="21"/>
    </location>
</feature>
<evidence type="ECO:0000313" key="2">
    <source>
        <dbReference type="EMBL" id="UKF24683.1"/>
    </source>
</evidence>